<organism evidence="2 3">
    <name type="scientific">Corynebacterium ammoniagenes</name>
    <name type="common">Brevibacterium ammoniagenes</name>
    <dbReference type="NCBI Taxonomy" id="1697"/>
    <lineage>
        <taxon>Bacteria</taxon>
        <taxon>Bacillati</taxon>
        <taxon>Actinomycetota</taxon>
        <taxon>Actinomycetes</taxon>
        <taxon>Mycobacteriales</taxon>
        <taxon>Corynebacteriaceae</taxon>
        <taxon>Corynebacterium</taxon>
    </lineage>
</organism>
<sequence>MPYDAVLFDMDGVVTRTTSVHAAAWKELFDSVLADSRSGLGADTPPFDADRDYRLYVDGRSREDGIRAFLTSRGIQLPTGSPEDGPDAWSVAGLGPEKMTCS</sequence>
<reference evidence="2" key="1">
    <citation type="submission" date="2021-12" db="EMBL/GenBank/DDBJ databases">
        <title>Draft genome sequence of Corynebacterium ammoniagenes strain T-723.</title>
        <authorList>
            <person name="Matsuzawa M."/>
            <person name="Hiratani M."/>
            <person name="Abe I."/>
            <person name="Tsuji Y."/>
            <person name="Nakamura J."/>
        </authorList>
    </citation>
    <scope>NUCLEOTIDE SEQUENCE</scope>
    <source>
        <strain evidence="2">T-723</strain>
    </source>
</reference>
<evidence type="ECO:0000256" key="1">
    <source>
        <dbReference type="SAM" id="MobiDB-lite"/>
    </source>
</evidence>
<feature type="region of interest" description="Disordered" evidence="1">
    <location>
        <begin position="75"/>
        <end position="102"/>
    </location>
</feature>
<dbReference type="Pfam" id="PF00702">
    <property type="entry name" value="Hydrolase"/>
    <property type="match status" value="1"/>
</dbReference>
<comment type="caution">
    <text evidence="2">The sequence shown here is derived from an EMBL/GenBank/DDBJ whole genome shotgun (WGS) entry which is preliminary data.</text>
</comment>
<dbReference type="InterPro" id="IPR023198">
    <property type="entry name" value="PGP-like_dom2"/>
</dbReference>
<dbReference type="InterPro" id="IPR023214">
    <property type="entry name" value="HAD_sf"/>
</dbReference>
<dbReference type="EMBL" id="BQKK01000008">
    <property type="protein sequence ID" value="GJN43891.1"/>
    <property type="molecule type" value="Genomic_DNA"/>
</dbReference>
<evidence type="ECO:0008006" key="4">
    <source>
        <dbReference type="Google" id="ProtNLM"/>
    </source>
</evidence>
<evidence type="ECO:0000313" key="3">
    <source>
        <dbReference type="Proteomes" id="UP001054925"/>
    </source>
</evidence>
<dbReference type="Proteomes" id="UP001054925">
    <property type="component" value="Unassembled WGS sequence"/>
</dbReference>
<dbReference type="AlphaFoldDB" id="A0AAV5GE64"/>
<dbReference type="Gene3D" id="3.40.50.1000">
    <property type="entry name" value="HAD superfamily/HAD-like"/>
    <property type="match status" value="1"/>
</dbReference>
<dbReference type="Gene3D" id="1.10.150.240">
    <property type="entry name" value="Putative phosphatase, domain 2"/>
    <property type="match status" value="1"/>
</dbReference>
<accession>A0AAV5GE64</accession>
<proteinExistence type="predicted"/>
<gene>
    <name evidence="2" type="ORF">CAT723_23700</name>
</gene>
<dbReference type="SUPFAM" id="SSF56784">
    <property type="entry name" value="HAD-like"/>
    <property type="match status" value="1"/>
</dbReference>
<dbReference type="InterPro" id="IPR036412">
    <property type="entry name" value="HAD-like_sf"/>
</dbReference>
<protein>
    <recommendedName>
        <fullName evidence="4">Hydrolase</fullName>
    </recommendedName>
</protein>
<name>A0AAV5GE64_CORAM</name>
<evidence type="ECO:0000313" key="2">
    <source>
        <dbReference type="EMBL" id="GJN43891.1"/>
    </source>
</evidence>